<feature type="region of interest" description="Disordered" evidence="1">
    <location>
        <begin position="1"/>
        <end position="40"/>
    </location>
</feature>
<dbReference type="Proteomes" id="UP001417504">
    <property type="component" value="Unassembled WGS sequence"/>
</dbReference>
<keyword evidence="3" id="KW-1185">Reference proteome</keyword>
<comment type="caution">
    <text evidence="2">The sequence shown here is derived from an EMBL/GenBank/DDBJ whole genome shotgun (WGS) entry which is preliminary data.</text>
</comment>
<organism evidence="2 3">
    <name type="scientific">Stephania japonica</name>
    <dbReference type="NCBI Taxonomy" id="461633"/>
    <lineage>
        <taxon>Eukaryota</taxon>
        <taxon>Viridiplantae</taxon>
        <taxon>Streptophyta</taxon>
        <taxon>Embryophyta</taxon>
        <taxon>Tracheophyta</taxon>
        <taxon>Spermatophyta</taxon>
        <taxon>Magnoliopsida</taxon>
        <taxon>Ranunculales</taxon>
        <taxon>Menispermaceae</taxon>
        <taxon>Menispermoideae</taxon>
        <taxon>Cissampelideae</taxon>
        <taxon>Stephania</taxon>
    </lineage>
</organism>
<evidence type="ECO:0000313" key="2">
    <source>
        <dbReference type="EMBL" id="KAK9155086.1"/>
    </source>
</evidence>
<protein>
    <submittedName>
        <fullName evidence="2">Uncharacterized protein</fullName>
    </submittedName>
</protein>
<reference evidence="2 3" key="1">
    <citation type="submission" date="2024-01" db="EMBL/GenBank/DDBJ databases">
        <title>Genome assemblies of Stephania.</title>
        <authorList>
            <person name="Yang L."/>
        </authorList>
    </citation>
    <scope>NUCLEOTIDE SEQUENCE [LARGE SCALE GENOMIC DNA]</scope>
    <source>
        <strain evidence="2">QJT</strain>
        <tissue evidence="2">Leaf</tissue>
    </source>
</reference>
<name>A0AAP0KMB7_9MAGN</name>
<evidence type="ECO:0000313" key="3">
    <source>
        <dbReference type="Proteomes" id="UP001417504"/>
    </source>
</evidence>
<gene>
    <name evidence="2" type="ORF">Sjap_002566</name>
</gene>
<proteinExistence type="predicted"/>
<evidence type="ECO:0000256" key="1">
    <source>
        <dbReference type="SAM" id="MobiDB-lite"/>
    </source>
</evidence>
<feature type="compositionally biased region" description="Basic and acidic residues" evidence="1">
    <location>
        <begin position="1"/>
        <end position="16"/>
    </location>
</feature>
<accession>A0AAP0KMB7</accession>
<dbReference type="EMBL" id="JBBNAE010000001">
    <property type="protein sequence ID" value="KAK9155086.1"/>
    <property type="molecule type" value="Genomic_DNA"/>
</dbReference>
<dbReference type="AlphaFoldDB" id="A0AAP0KMB7"/>
<sequence>MTRVEKPRSREKERENNGPPVRVPARGVTGLTRERGGDGGRERELLVAVCGDNSSDARGPCSYVEGCPDQVFWFRMVGWLTHEKFGRVQTAAMNRGGPRTPGGIYGSDAAKGIMGVKSQDIACDVTSGHPPPHVLSHAVGVDPWWHGSR</sequence>